<feature type="transmembrane region" description="Helical" evidence="2">
    <location>
        <begin position="125"/>
        <end position="145"/>
    </location>
</feature>
<keyword evidence="2" id="KW-1133">Transmembrane helix</keyword>
<dbReference type="Proteomes" id="UP000022447">
    <property type="component" value="Unassembled WGS sequence"/>
</dbReference>
<gene>
    <name evidence="3" type="ORF">OCH239_06835</name>
</gene>
<keyword evidence="4" id="KW-1185">Reference proteome</keyword>
<keyword evidence="2" id="KW-0812">Transmembrane</keyword>
<dbReference type="RefSeq" id="WP_037264291.1">
    <property type="nucleotide sequence ID" value="NZ_JALZ01000018.1"/>
</dbReference>
<dbReference type="Pfam" id="PF06055">
    <property type="entry name" value="ExoD"/>
    <property type="match status" value="1"/>
</dbReference>
<evidence type="ECO:0000256" key="1">
    <source>
        <dbReference type="SAM" id="MobiDB-lite"/>
    </source>
</evidence>
<evidence type="ECO:0000313" key="3">
    <source>
        <dbReference type="EMBL" id="ETX13779.1"/>
    </source>
</evidence>
<dbReference type="PANTHER" id="PTHR41795">
    <property type="entry name" value="EXOPOLYSACCHARIDE SYNTHESIS PROTEIN"/>
    <property type="match status" value="1"/>
</dbReference>
<feature type="compositionally biased region" description="Basic and acidic residues" evidence="1">
    <location>
        <begin position="13"/>
        <end position="24"/>
    </location>
</feature>
<dbReference type="eggNOG" id="COG3932">
    <property type="taxonomic scope" value="Bacteria"/>
</dbReference>
<evidence type="ECO:0008006" key="5">
    <source>
        <dbReference type="Google" id="ProtNLM"/>
    </source>
</evidence>
<dbReference type="EMBL" id="JALZ01000018">
    <property type="protein sequence ID" value="ETX13779.1"/>
    <property type="molecule type" value="Genomic_DNA"/>
</dbReference>
<dbReference type="AlphaFoldDB" id="X7ECG2"/>
<dbReference type="PANTHER" id="PTHR41795:SF1">
    <property type="entry name" value="EXOPOLYSACCHARIDE SYNTHESIS PROTEIN"/>
    <property type="match status" value="1"/>
</dbReference>
<dbReference type="OrthoDB" id="7949130at2"/>
<name>X7ECG2_9RHOB</name>
<organism evidence="3 4">
    <name type="scientific">Roseivivax halodurans JCM 10272</name>
    <dbReference type="NCBI Taxonomy" id="1449350"/>
    <lineage>
        <taxon>Bacteria</taxon>
        <taxon>Pseudomonadati</taxon>
        <taxon>Pseudomonadota</taxon>
        <taxon>Alphaproteobacteria</taxon>
        <taxon>Rhodobacterales</taxon>
        <taxon>Roseobacteraceae</taxon>
        <taxon>Roseivivax</taxon>
    </lineage>
</organism>
<feature type="transmembrane region" description="Helical" evidence="2">
    <location>
        <begin position="59"/>
        <end position="79"/>
    </location>
</feature>
<comment type="caution">
    <text evidence="3">The sequence shown here is derived from an EMBL/GenBank/DDBJ whole genome shotgun (WGS) entry which is preliminary data.</text>
</comment>
<feature type="region of interest" description="Disordered" evidence="1">
    <location>
        <begin position="1"/>
        <end position="24"/>
    </location>
</feature>
<proteinExistence type="predicted"/>
<sequence length="199" mass="21084">MPSDNSSLGEVVGELREASRDSGGDRVCVGDLVDALDERGFGAAMAILPLLELSPIGGIPGFPTLLALTLGAITVRLLLGYEHLWVPGWIRKRSLSSARVEKTLEWLTPVASRIDKRLQERLTRLAGPTGQRAACIVILCLLVIVPPLEVIPFATSAPMIVIAFFGLGLLFRDGLLMAIAFAGSVAAGAFAGWLVLGPE</sequence>
<protein>
    <recommendedName>
        <fullName evidence="5">Exopolysaccharide biosynthesis protein</fullName>
    </recommendedName>
</protein>
<dbReference type="STRING" id="1449350.OCH239_06835"/>
<accession>X7ECG2</accession>
<feature type="transmembrane region" description="Helical" evidence="2">
    <location>
        <begin position="178"/>
        <end position="196"/>
    </location>
</feature>
<dbReference type="PIRSF" id="PIRSF033239">
    <property type="entry name" value="ExoD"/>
    <property type="match status" value="1"/>
</dbReference>
<evidence type="ECO:0000256" key="2">
    <source>
        <dbReference type="SAM" id="Phobius"/>
    </source>
</evidence>
<reference evidence="3 4" key="1">
    <citation type="submission" date="2014-01" db="EMBL/GenBank/DDBJ databases">
        <title>Roseivivax halodurans JCM 10272 Genome Sequencing.</title>
        <authorList>
            <person name="Lai Q."/>
            <person name="Li G."/>
            <person name="Shao Z."/>
        </authorList>
    </citation>
    <scope>NUCLEOTIDE SEQUENCE [LARGE SCALE GENOMIC DNA]</scope>
    <source>
        <strain evidence="3 4">JCM 10272</strain>
    </source>
</reference>
<keyword evidence="2" id="KW-0472">Membrane</keyword>
<evidence type="ECO:0000313" key="4">
    <source>
        <dbReference type="Proteomes" id="UP000022447"/>
    </source>
</evidence>
<dbReference type="InterPro" id="IPR010331">
    <property type="entry name" value="ExoD"/>
</dbReference>